<feature type="transmembrane region" description="Helical" evidence="6">
    <location>
        <begin position="62"/>
        <end position="83"/>
    </location>
</feature>
<feature type="transmembrane region" description="Helical" evidence="6">
    <location>
        <begin position="95"/>
        <end position="114"/>
    </location>
</feature>
<keyword evidence="3 6" id="KW-0812">Transmembrane</keyword>
<evidence type="ECO:0000256" key="5">
    <source>
        <dbReference type="ARBA" id="ARBA00023136"/>
    </source>
</evidence>
<feature type="transmembrane region" description="Helical" evidence="6">
    <location>
        <begin position="201"/>
        <end position="221"/>
    </location>
</feature>
<organism evidence="7">
    <name type="scientific">uncultured planctomycete 6N14</name>
    <dbReference type="NCBI Taxonomy" id="455069"/>
    <lineage>
        <taxon>Bacteria</taxon>
        <taxon>Pseudomonadati</taxon>
        <taxon>Planctomycetota</taxon>
        <taxon>Planctomycetia</taxon>
        <taxon>Planctomycetales</taxon>
        <taxon>environmental samples</taxon>
    </lineage>
</organism>
<accession>A9LGT0</accession>
<evidence type="ECO:0000256" key="2">
    <source>
        <dbReference type="ARBA" id="ARBA00022475"/>
    </source>
</evidence>
<keyword evidence="2" id="KW-1003">Cell membrane</keyword>
<evidence type="ECO:0000256" key="1">
    <source>
        <dbReference type="ARBA" id="ARBA00004651"/>
    </source>
</evidence>
<feature type="transmembrane region" description="Helical" evidence="6">
    <location>
        <begin position="166"/>
        <end position="189"/>
    </location>
</feature>
<comment type="subcellular location">
    <subcellularLocation>
        <location evidence="1">Cell membrane</location>
        <topology evidence="1">Multi-pass membrane protein</topology>
    </subcellularLocation>
</comment>
<keyword evidence="4 6" id="KW-1133">Transmembrane helix</keyword>
<proteinExistence type="predicted"/>
<feature type="transmembrane region" description="Helical" evidence="6">
    <location>
        <begin position="259"/>
        <end position="282"/>
    </location>
</feature>
<evidence type="ECO:0000313" key="7">
    <source>
        <dbReference type="EMBL" id="ABX10601.1"/>
    </source>
</evidence>
<protein>
    <submittedName>
        <fullName evidence="7">Hypothetical membrane protein</fullName>
    </submittedName>
</protein>
<name>A9LGT0_9BACT</name>
<sequence>MAFRRCRLDCRVLHHLSGVHAMIELISDRELWNWWSPVWLVAAAVAITYGRYPGWTTRTKTFWLISGLSIWVFAFVSPLGVLADGFLFSAHMIQHLLMLLVVPLCLVLSLPPSAARATHSVAVHDGSLRQNVRRLIASPIAGWLLGLGAMWFWHVPAFCSAATENYMIGVVRTGTFLASGVLFWWPIYSPQKQTQLPASSAVVYLFSACLGCTLLGIYITFTTITVCPAFASPQERLAIMIALHDAGMTASVDQQLGGLLMWVPPCSLYIAAIVSVLCRWYAVDQPGELGLPVTRTVETR</sequence>
<keyword evidence="5 6" id="KW-0472">Membrane</keyword>
<dbReference type="GO" id="GO:0005886">
    <property type="term" value="C:plasma membrane"/>
    <property type="evidence" value="ECO:0007669"/>
    <property type="project" value="UniProtKB-SubCell"/>
</dbReference>
<gene>
    <name evidence="7" type="ORF">6N14_8</name>
</gene>
<dbReference type="EMBL" id="EF591885">
    <property type="protein sequence ID" value="ABX10601.1"/>
    <property type="molecule type" value="Genomic_DNA"/>
</dbReference>
<evidence type="ECO:0000256" key="6">
    <source>
        <dbReference type="SAM" id="Phobius"/>
    </source>
</evidence>
<reference evidence="7" key="1">
    <citation type="journal article" date="2007" name="ISME J.">
        <title>Fosmids of novel marine Planctomycetes from the Namibian and Oregon coast upwelling systems and their cross-comparison with planctomycete genomes.</title>
        <authorList>
            <person name="Woebken D."/>
            <person name="Teeling H."/>
            <person name="Wecker P."/>
            <person name="Dumitriu A."/>
            <person name="Kostadinov I."/>
            <person name="DeLong E.F."/>
            <person name="Amann R."/>
            <person name="Gloeckner F.O."/>
        </authorList>
    </citation>
    <scope>NUCLEOTIDE SEQUENCE</scope>
</reference>
<feature type="transmembrane region" description="Helical" evidence="6">
    <location>
        <begin position="135"/>
        <end position="154"/>
    </location>
</feature>
<evidence type="ECO:0000256" key="3">
    <source>
        <dbReference type="ARBA" id="ARBA00022692"/>
    </source>
</evidence>
<evidence type="ECO:0000256" key="4">
    <source>
        <dbReference type="ARBA" id="ARBA00022989"/>
    </source>
</evidence>
<dbReference type="InterPro" id="IPR019108">
    <property type="entry name" value="Caa3_assmbl_CtaG-rel"/>
</dbReference>
<dbReference type="Pfam" id="PF09678">
    <property type="entry name" value="Caa3_CtaG"/>
    <property type="match status" value="1"/>
</dbReference>
<dbReference type="AlphaFoldDB" id="A9LGT0"/>